<evidence type="ECO:0008006" key="3">
    <source>
        <dbReference type="Google" id="ProtNLM"/>
    </source>
</evidence>
<name>A0A175XYK3_9SPHN</name>
<dbReference type="RefSeq" id="WP_063113209.1">
    <property type="nucleotide sequence ID" value="NZ_CP017578.1"/>
</dbReference>
<evidence type="ECO:0000313" key="1">
    <source>
        <dbReference type="EMBL" id="KZB93504.1"/>
    </source>
</evidence>
<organism evidence="1 2">
    <name type="scientific">Sphingomonas melonis TY</name>
    <dbReference type="NCBI Taxonomy" id="621456"/>
    <lineage>
        <taxon>Bacteria</taxon>
        <taxon>Pseudomonadati</taxon>
        <taxon>Pseudomonadota</taxon>
        <taxon>Alphaproteobacteria</taxon>
        <taxon>Sphingomonadales</taxon>
        <taxon>Sphingomonadaceae</taxon>
        <taxon>Sphingomonas</taxon>
    </lineage>
</organism>
<sequence>MDDQTMLQTMEEYHRQILDGLATIRGHCDASEPDSSALDVTRKRLSAVSQARSTFVTEIVVPRLLQDSDVDERAELLDLLCVIAAKREISFEHVEKWTRTTIDGDWLGYCGAARVIWAMMEDQLDRERLYIINRLRNVDEVAVPAR</sequence>
<dbReference type="KEGG" id="smy:BJP26_14360"/>
<evidence type="ECO:0000313" key="2">
    <source>
        <dbReference type="Proteomes" id="UP000078460"/>
    </source>
</evidence>
<dbReference type="OrthoDB" id="7585871at2"/>
<reference evidence="1" key="1">
    <citation type="submission" date="2016-03" db="EMBL/GenBank/DDBJ databases">
        <title>Sphingomonas melonis TY, whole genome shotgun sequencing.</title>
        <authorList>
            <person name="Wang H."/>
            <person name="Zhu P."/>
        </authorList>
    </citation>
    <scope>NUCLEOTIDE SEQUENCE [LARGE SCALE GENOMIC DNA]</scope>
    <source>
        <strain evidence="1">TY</strain>
    </source>
</reference>
<accession>A0A175XYK3</accession>
<dbReference type="AlphaFoldDB" id="A0A175XYK3"/>
<proteinExistence type="predicted"/>
<protein>
    <recommendedName>
        <fullName evidence="3">Hemerythrin-like domain-containing protein</fullName>
    </recommendedName>
</protein>
<comment type="caution">
    <text evidence="1">The sequence shown here is derived from an EMBL/GenBank/DDBJ whole genome shotgun (WGS) entry which is preliminary data.</text>
</comment>
<dbReference type="EMBL" id="LQCK02000068">
    <property type="protein sequence ID" value="KZB93504.1"/>
    <property type="molecule type" value="Genomic_DNA"/>
</dbReference>
<gene>
    <name evidence="1" type="ORF">AVM11_11555</name>
</gene>
<keyword evidence="2" id="KW-1185">Reference proteome</keyword>
<dbReference type="Proteomes" id="UP000078460">
    <property type="component" value="Unassembled WGS sequence"/>
</dbReference>